<evidence type="ECO:0000313" key="1">
    <source>
        <dbReference type="EMBL" id="DAD79715.1"/>
    </source>
</evidence>
<protein>
    <submittedName>
        <fullName evidence="1">Minor tail protein</fullName>
    </submittedName>
</protein>
<proteinExistence type="predicted"/>
<sequence>MSEATSVGQIGLDLVVNKKDFNKQMSGIQSLATKVGKKLAAAFAVKKLVDFSEKCIELGSDLSEVQNVVDVTFPAMSKQVDKFAQNSATAFGLSETMAKRYTGTFGAMAKAFGFSEKQAYNMSTTLTGLAGDVASFYNISQDEAYTKLKSVFTGETESLKDLGVVMTQTALDAYAMANGYGKTTAAMSEAEKVALRYSFVQSKLATASGDFMRTSDGWANQVRILKLQTESFMAAIGQGLINVLTPAIKVINTLMGKLVQLANVFKTFTEKFTGKKADNVASGMQAAEAASAGVSENINAAGKAAKKLGGLLSSDELDLLSQKTDTSAAAGETSGIDIAGLQTATKTAEESADKIAQKFSDAFKKIPGVRTFIDQLNDGLKKIEFASLKKNFTRVTTQLQPLAKTAVKNLETIIDPLGGYLGNRIGNKIAVTAKLVDIGLDGIAGYLEKNSSKIQSWSEDVSQSIANGFTNLTEINEQTYNNLLGALEKARPEITKGLEDILTGYNDFGMSLGTILASGFDIATEHTSQWMQDNQELLEGTLTELFEFGGECASLVGQIVGDLGNSLTEWWDSNGSSAFGNIVDAWNDIKKTVLELWNDIVMPVLNHAKEALQELWEQNLRPLWDNILDLISSVGDFLASAWSTVIKPIIGYLAPTIKQVADIVINIMSTVFATVSDIISGAMKILGGLLDFLTGVFTGNWKKAWEGLQKITDGIWQAIWGSIKGVCNLIIDGVNAMISLIYSTLRNVVNGIGSVAKKAGDLVGKDWGFEMPSDPPQIPKLWNGGYVKANTPQLAMIGDNRHQGEIVSPEDKLQKMALSAAQAAAGSGGTISAEKLDKIITLLETIIRIIASGNTIEINGVKFAELLKKVNREYFKATGNYLLLDV</sequence>
<dbReference type="InterPro" id="IPR016024">
    <property type="entry name" value="ARM-type_fold"/>
</dbReference>
<accession>A0A8S5MCP5</accession>
<reference evidence="1" key="1">
    <citation type="journal article" date="2021" name="Proc. Natl. Acad. Sci. U.S.A.">
        <title>A Catalog of Tens of Thousands of Viruses from Human Metagenomes Reveals Hidden Associations with Chronic Diseases.</title>
        <authorList>
            <person name="Tisza M.J."/>
            <person name="Buck C.B."/>
        </authorList>
    </citation>
    <scope>NUCLEOTIDE SEQUENCE</scope>
    <source>
        <strain evidence="1">CtHjy10</strain>
    </source>
</reference>
<dbReference type="SUPFAM" id="SSF48371">
    <property type="entry name" value="ARM repeat"/>
    <property type="match status" value="1"/>
</dbReference>
<organism evidence="1">
    <name type="scientific">Siphoviridae sp. ctHjy10</name>
    <dbReference type="NCBI Taxonomy" id="2826234"/>
    <lineage>
        <taxon>Viruses</taxon>
        <taxon>Duplodnaviria</taxon>
        <taxon>Heunggongvirae</taxon>
        <taxon>Uroviricota</taxon>
        <taxon>Caudoviricetes</taxon>
    </lineage>
</organism>
<name>A0A8S5MCP5_9CAUD</name>
<dbReference type="EMBL" id="BK014871">
    <property type="protein sequence ID" value="DAD79715.1"/>
    <property type="molecule type" value="Genomic_DNA"/>
</dbReference>